<evidence type="ECO:0000313" key="2">
    <source>
        <dbReference type="EMBL" id="GII31498.1"/>
    </source>
</evidence>
<organism evidence="2 3">
    <name type="scientific">Planotetraspora mira</name>
    <dbReference type="NCBI Taxonomy" id="58121"/>
    <lineage>
        <taxon>Bacteria</taxon>
        <taxon>Bacillati</taxon>
        <taxon>Actinomycetota</taxon>
        <taxon>Actinomycetes</taxon>
        <taxon>Streptosporangiales</taxon>
        <taxon>Streptosporangiaceae</taxon>
        <taxon>Planotetraspora</taxon>
    </lineage>
</organism>
<feature type="domain" description="Zinc finger CGNR" evidence="1">
    <location>
        <begin position="147"/>
        <end position="190"/>
    </location>
</feature>
<dbReference type="PANTHER" id="PTHR35525:SF3">
    <property type="entry name" value="BLL6575 PROTEIN"/>
    <property type="match status" value="1"/>
</dbReference>
<dbReference type="Proteomes" id="UP000650628">
    <property type="component" value="Unassembled WGS sequence"/>
</dbReference>
<evidence type="ECO:0000259" key="1">
    <source>
        <dbReference type="Pfam" id="PF11706"/>
    </source>
</evidence>
<dbReference type="Pfam" id="PF11706">
    <property type="entry name" value="zf-CGNR"/>
    <property type="match status" value="1"/>
</dbReference>
<dbReference type="EMBL" id="BOOO01000027">
    <property type="protein sequence ID" value="GII31498.1"/>
    <property type="molecule type" value="Genomic_DNA"/>
</dbReference>
<name>A0A8J3TS41_9ACTN</name>
<sequence length="194" mass="20629">MASVDGVGDSGFRFGNGRLCFTFTATLGDRGAPVPLERLAVPGDLARWCVEAGLLDETPPAGPAALAGARRLREAIDRAAEQVRTGASPRPQDVEILNDWAARPALAPQLDGTGGLGWRQEGAQVGHVLALVARDAVDVLTGPMRSRLRRCAGADCEGLFVDVSRPGNRRWCSMNTCGNRAKKAAYRQRHAQSA</sequence>
<dbReference type="Pfam" id="PF07336">
    <property type="entry name" value="ABATE"/>
    <property type="match status" value="1"/>
</dbReference>
<comment type="caution">
    <text evidence="2">The sequence shown here is derived from an EMBL/GenBank/DDBJ whole genome shotgun (WGS) entry which is preliminary data.</text>
</comment>
<accession>A0A8J3TS41</accession>
<dbReference type="AlphaFoldDB" id="A0A8J3TS41"/>
<dbReference type="SUPFAM" id="SSF160904">
    <property type="entry name" value="Jann2411-like"/>
    <property type="match status" value="1"/>
</dbReference>
<dbReference type="InterPro" id="IPR023286">
    <property type="entry name" value="ABATE_dom_sf"/>
</dbReference>
<keyword evidence="3" id="KW-1185">Reference proteome</keyword>
<dbReference type="RefSeq" id="WP_203955425.1">
    <property type="nucleotide sequence ID" value="NZ_BOOO01000027.1"/>
</dbReference>
<dbReference type="Gene3D" id="1.10.3300.10">
    <property type="entry name" value="Jann2411-like domain"/>
    <property type="match status" value="1"/>
</dbReference>
<dbReference type="InterPro" id="IPR021005">
    <property type="entry name" value="Znf_CGNR"/>
</dbReference>
<protein>
    <recommendedName>
        <fullName evidence="1">Zinc finger CGNR domain-containing protein</fullName>
    </recommendedName>
</protein>
<gene>
    <name evidence="2" type="ORF">Pmi06nite_49400</name>
</gene>
<dbReference type="InterPro" id="IPR010852">
    <property type="entry name" value="ABATE"/>
</dbReference>
<reference evidence="2 3" key="1">
    <citation type="submission" date="2021-01" db="EMBL/GenBank/DDBJ databases">
        <title>Whole genome shotgun sequence of Planotetraspora mira NBRC 15435.</title>
        <authorList>
            <person name="Komaki H."/>
            <person name="Tamura T."/>
        </authorList>
    </citation>
    <scope>NUCLEOTIDE SEQUENCE [LARGE SCALE GENOMIC DNA]</scope>
    <source>
        <strain evidence="2 3">NBRC 15435</strain>
    </source>
</reference>
<dbReference type="PANTHER" id="PTHR35525">
    <property type="entry name" value="BLL6575 PROTEIN"/>
    <property type="match status" value="1"/>
</dbReference>
<evidence type="ECO:0000313" key="3">
    <source>
        <dbReference type="Proteomes" id="UP000650628"/>
    </source>
</evidence>
<proteinExistence type="predicted"/>